<evidence type="ECO:0000256" key="1">
    <source>
        <dbReference type="SAM" id="MobiDB-lite"/>
    </source>
</evidence>
<dbReference type="Proteomes" id="UP000694892">
    <property type="component" value="Chromosome 6L"/>
</dbReference>
<proteinExistence type="predicted"/>
<evidence type="ECO:0000313" key="2">
    <source>
        <dbReference type="EMBL" id="OCT76175.1"/>
    </source>
</evidence>
<name>A0A974HFL8_XENLA</name>
<feature type="compositionally biased region" description="Polar residues" evidence="1">
    <location>
        <begin position="1"/>
        <end position="12"/>
    </location>
</feature>
<dbReference type="EMBL" id="CM004476">
    <property type="protein sequence ID" value="OCT76175.1"/>
    <property type="molecule type" value="Genomic_DNA"/>
</dbReference>
<dbReference type="AlphaFoldDB" id="A0A974HFL8"/>
<reference evidence="3" key="1">
    <citation type="journal article" date="2016" name="Nature">
        <title>Genome evolution in the allotetraploid frog Xenopus laevis.</title>
        <authorList>
            <person name="Session A.M."/>
            <person name="Uno Y."/>
            <person name="Kwon T."/>
            <person name="Chapman J.A."/>
            <person name="Toyoda A."/>
            <person name="Takahashi S."/>
            <person name="Fukui A."/>
            <person name="Hikosaka A."/>
            <person name="Suzuki A."/>
            <person name="Kondo M."/>
            <person name="van Heeringen S.J."/>
            <person name="Quigley I."/>
            <person name="Heinz S."/>
            <person name="Ogino H."/>
            <person name="Ochi H."/>
            <person name="Hellsten U."/>
            <person name="Lyons J.B."/>
            <person name="Simakov O."/>
            <person name="Putnam N."/>
            <person name="Stites J."/>
            <person name="Kuroki Y."/>
            <person name="Tanaka T."/>
            <person name="Michiue T."/>
            <person name="Watanabe M."/>
            <person name="Bogdanovic O."/>
            <person name="Lister R."/>
            <person name="Georgiou G."/>
            <person name="Paranjpe S.S."/>
            <person name="van Kruijsbergen I."/>
            <person name="Shu S."/>
            <person name="Carlson J."/>
            <person name="Kinoshita T."/>
            <person name="Ohta Y."/>
            <person name="Mawaribuchi S."/>
            <person name="Jenkins J."/>
            <person name="Grimwood J."/>
            <person name="Schmutz J."/>
            <person name="Mitros T."/>
            <person name="Mozaffari S.V."/>
            <person name="Suzuki Y."/>
            <person name="Haramoto Y."/>
            <person name="Yamamoto T.S."/>
            <person name="Takagi C."/>
            <person name="Heald R."/>
            <person name="Miller K."/>
            <person name="Haudenschild C."/>
            <person name="Kitzman J."/>
            <person name="Nakayama T."/>
            <person name="Izutsu Y."/>
            <person name="Robert J."/>
            <person name="Fortriede J."/>
            <person name="Burns K."/>
            <person name="Lotay V."/>
            <person name="Karimi K."/>
            <person name="Yasuoka Y."/>
            <person name="Dichmann D.S."/>
            <person name="Flajnik M.F."/>
            <person name="Houston D.W."/>
            <person name="Shendure J."/>
            <person name="DuPasquier L."/>
            <person name="Vize P.D."/>
            <person name="Zorn A.M."/>
            <person name="Ito M."/>
            <person name="Marcotte E.M."/>
            <person name="Wallingford J.B."/>
            <person name="Ito Y."/>
            <person name="Asashima M."/>
            <person name="Ueno N."/>
            <person name="Matsuda Y."/>
            <person name="Veenstra G.J."/>
            <person name="Fujiyama A."/>
            <person name="Harland R.M."/>
            <person name="Taira M."/>
            <person name="Rokhsar D.S."/>
        </authorList>
    </citation>
    <scope>NUCLEOTIDE SEQUENCE [LARGE SCALE GENOMIC DNA]</scope>
    <source>
        <strain evidence="3">J</strain>
    </source>
</reference>
<organism evidence="2 3">
    <name type="scientific">Xenopus laevis</name>
    <name type="common">African clawed frog</name>
    <dbReference type="NCBI Taxonomy" id="8355"/>
    <lineage>
        <taxon>Eukaryota</taxon>
        <taxon>Metazoa</taxon>
        <taxon>Chordata</taxon>
        <taxon>Craniata</taxon>
        <taxon>Vertebrata</taxon>
        <taxon>Euteleostomi</taxon>
        <taxon>Amphibia</taxon>
        <taxon>Batrachia</taxon>
        <taxon>Anura</taxon>
        <taxon>Pipoidea</taxon>
        <taxon>Pipidae</taxon>
        <taxon>Xenopodinae</taxon>
        <taxon>Xenopus</taxon>
        <taxon>Xenopus</taxon>
    </lineage>
</organism>
<sequence>MVLLSGTRNTGGESRGNKVNVEVHPSQNVGNSNCLVEEANEQDVEDFAPGDEDVAWPGTTDPLPQLLAVVPSMENRINRSDQDEECEEYDDLSDLPDTRSIASDDSFYPPDIETRRSWLHGQESDDDDDDGCQGFDAESFRSWESTESPEPLTLIKACSTNNAIVLKALMRQGLAEEEVCETDRNNRRRCSHVFSMSTTIWDLHCDRRECKQRRRVLLAVLTVCGQGTITFSIKWHINLSIK</sequence>
<feature type="region of interest" description="Disordered" evidence="1">
    <location>
        <begin position="1"/>
        <end position="30"/>
    </location>
</feature>
<accession>A0A974HFL8</accession>
<gene>
    <name evidence="2" type="ORF">XELAEV_18031367mg</name>
</gene>
<feature type="region of interest" description="Disordered" evidence="1">
    <location>
        <begin position="77"/>
        <end position="146"/>
    </location>
</feature>
<evidence type="ECO:0000313" key="3">
    <source>
        <dbReference type="Proteomes" id="UP000694892"/>
    </source>
</evidence>
<protein>
    <submittedName>
        <fullName evidence="2">Uncharacterized protein</fullName>
    </submittedName>
</protein>
<feature type="compositionally biased region" description="Acidic residues" evidence="1">
    <location>
        <begin position="82"/>
        <end position="94"/>
    </location>
</feature>